<reference evidence="2 3" key="1">
    <citation type="journal article" date="2010" name="Stand. Genomic Sci.">
        <title>Complete genome sequence of Spirochaeta smaragdinae type strain (SEBR 4228).</title>
        <authorList>
            <person name="Mavromatis K."/>
            <person name="Yasawong M."/>
            <person name="Chertkov O."/>
            <person name="Lapidus A."/>
            <person name="Lucas S."/>
            <person name="Nolan M."/>
            <person name="Del Rio T.G."/>
            <person name="Tice H."/>
            <person name="Cheng J.F."/>
            <person name="Pitluck S."/>
            <person name="Liolios K."/>
            <person name="Ivanova N."/>
            <person name="Tapia R."/>
            <person name="Han C."/>
            <person name="Bruce D."/>
            <person name="Goodwin L."/>
            <person name="Pati A."/>
            <person name="Chen A."/>
            <person name="Palaniappan K."/>
            <person name="Land M."/>
            <person name="Hauser L."/>
            <person name="Chang Y.J."/>
            <person name="Jeffries C.D."/>
            <person name="Detter J.C."/>
            <person name="Rohde M."/>
            <person name="Brambilla E."/>
            <person name="Spring S."/>
            <person name="Goker M."/>
            <person name="Sikorski J."/>
            <person name="Woyke T."/>
            <person name="Bristow J."/>
            <person name="Eisen J.A."/>
            <person name="Markowitz V."/>
            <person name="Hugenholtz P."/>
            <person name="Klenk H.P."/>
            <person name="Kyrpides N.C."/>
        </authorList>
    </citation>
    <scope>NUCLEOTIDE SEQUENCE [LARGE SCALE GENOMIC DNA]</scope>
    <source>
        <strain evidence="3">DSM 11293 / JCM 15392 / SEBR 4228</strain>
    </source>
</reference>
<dbReference type="SMART" id="SM00987">
    <property type="entry name" value="UreE_C"/>
    <property type="match status" value="1"/>
</dbReference>
<name>E1R3Z2_SEDSS</name>
<dbReference type="EMBL" id="CP002116">
    <property type="protein sequence ID" value="ADK80414.1"/>
    <property type="molecule type" value="Genomic_DNA"/>
</dbReference>
<keyword evidence="3" id="KW-1185">Reference proteome</keyword>
<evidence type="ECO:0000313" key="3">
    <source>
        <dbReference type="Proteomes" id="UP000002318"/>
    </source>
</evidence>
<dbReference type="CDD" id="cd10032">
    <property type="entry name" value="UDG-F6_HDG"/>
    <property type="match status" value="1"/>
</dbReference>
<gene>
    <name evidence="2" type="ordered locus">Spirs_1287</name>
</gene>
<feature type="domain" description="Uracil-DNA glycosylase-like" evidence="1">
    <location>
        <begin position="23"/>
        <end position="183"/>
    </location>
</feature>
<proteinExistence type="predicted"/>
<protein>
    <recommendedName>
        <fullName evidence="1">Uracil-DNA glycosylase-like domain-containing protein</fullName>
    </recommendedName>
</protein>
<organism evidence="2 3">
    <name type="scientific">Sediminispirochaeta smaragdinae (strain DSM 11293 / JCM 15392 / SEBR 4228)</name>
    <name type="common">Spirochaeta smaragdinae</name>
    <dbReference type="NCBI Taxonomy" id="573413"/>
    <lineage>
        <taxon>Bacteria</taxon>
        <taxon>Pseudomonadati</taxon>
        <taxon>Spirochaetota</taxon>
        <taxon>Spirochaetia</taxon>
        <taxon>Spirochaetales</taxon>
        <taxon>Spirochaetaceae</taxon>
        <taxon>Sediminispirochaeta</taxon>
    </lineage>
</organism>
<dbReference type="InterPro" id="IPR036895">
    <property type="entry name" value="Uracil-DNA_glycosylase-like_sf"/>
</dbReference>
<accession>E1R3Z2</accession>
<dbReference type="OrthoDB" id="9799921at2"/>
<dbReference type="KEGG" id="ssm:Spirs_1287"/>
<dbReference type="HOGENOM" id="CLU_094865_1_0_12"/>
<dbReference type="InterPro" id="IPR026353">
    <property type="entry name" value="Hypoxan-DNA_Glyclase"/>
</dbReference>
<dbReference type="Proteomes" id="UP000002318">
    <property type="component" value="Chromosome"/>
</dbReference>
<dbReference type="InterPro" id="IPR005122">
    <property type="entry name" value="Uracil-DNA_glycosylase-like"/>
</dbReference>
<dbReference type="SUPFAM" id="SSF52141">
    <property type="entry name" value="Uracil-DNA glycosylase-like"/>
    <property type="match status" value="1"/>
</dbReference>
<dbReference type="Pfam" id="PF03167">
    <property type="entry name" value="UDG"/>
    <property type="match status" value="1"/>
</dbReference>
<sequence length="190" mass="21543">MGMHHERRLDDIASGKIVAKGFPPLIGDTPRVLILGSMPSLESLRTNRYYGNPRNHFWPLIFAIYGEVLPDSYDSRTAFLKEHRIALWDVLASCRRKGSLDSAIREEVYNDLLGLLFSYPTITSVCFNGRKAETSWLRYSKLKGVAAEKLRPLHYLLLPSSSPIPTGLMKSMEDKLPRWSQLRLLSSPAP</sequence>
<evidence type="ECO:0000259" key="1">
    <source>
        <dbReference type="SMART" id="SM00986"/>
    </source>
</evidence>
<evidence type="ECO:0000313" key="2">
    <source>
        <dbReference type="EMBL" id="ADK80414.1"/>
    </source>
</evidence>
<dbReference type="NCBIfam" id="TIGR04274">
    <property type="entry name" value="hypoxanDNAglyco"/>
    <property type="match status" value="1"/>
</dbReference>
<dbReference type="AlphaFoldDB" id="E1R3Z2"/>
<dbReference type="Gene3D" id="3.40.470.10">
    <property type="entry name" value="Uracil-DNA glycosylase-like domain"/>
    <property type="match status" value="1"/>
</dbReference>
<dbReference type="SMART" id="SM00986">
    <property type="entry name" value="UDG"/>
    <property type="match status" value="1"/>
</dbReference>
<dbReference type="eggNOG" id="COG3663">
    <property type="taxonomic scope" value="Bacteria"/>
</dbReference>
<dbReference type="STRING" id="573413.Spirs_1287"/>